<dbReference type="InterPro" id="IPR005158">
    <property type="entry name" value="BTAD"/>
</dbReference>
<dbReference type="Gene3D" id="3.40.50.300">
    <property type="entry name" value="P-loop containing nucleotide triphosphate hydrolases"/>
    <property type="match status" value="1"/>
</dbReference>
<evidence type="ECO:0000313" key="5">
    <source>
        <dbReference type="Proteomes" id="UP000597444"/>
    </source>
</evidence>
<dbReference type="Gene3D" id="1.10.10.10">
    <property type="entry name" value="Winged helix-like DNA-binding domain superfamily/Winged helix DNA-binding domain"/>
    <property type="match status" value="1"/>
</dbReference>
<keyword evidence="1" id="KW-0547">Nucleotide-binding</keyword>
<dbReference type="GO" id="GO:0004016">
    <property type="term" value="F:adenylate cyclase activity"/>
    <property type="evidence" value="ECO:0007669"/>
    <property type="project" value="TreeGrafter"/>
</dbReference>
<evidence type="ECO:0000256" key="2">
    <source>
        <dbReference type="ARBA" id="ARBA00022840"/>
    </source>
</evidence>
<evidence type="ECO:0000256" key="1">
    <source>
        <dbReference type="ARBA" id="ARBA00022741"/>
    </source>
</evidence>
<dbReference type="PANTHER" id="PTHR16305:SF28">
    <property type="entry name" value="GUANYLATE CYCLASE DOMAIN-CONTAINING PROTEIN"/>
    <property type="match status" value="1"/>
</dbReference>
<accession>A0A8J3N3B7</accession>
<evidence type="ECO:0000259" key="3">
    <source>
        <dbReference type="SMART" id="SM01043"/>
    </source>
</evidence>
<gene>
    <name evidence="4" type="ORF">KSF_040930</name>
</gene>
<dbReference type="InterPro" id="IPR036388">
    <property type="entry name" value="WH-like_DNA-bd_sf"/>
</dbReference>
<dbReference type="GO" id="GO:0005524">
    <property type="term" value="F:ATP binding"/>
    <property type="evidence" value="ECO:0007669"/>
    <property type="project" value="UniProtKB-KW"/>
</dbReference>
<dbReference type="InterPro" id="IPR041664">
    <property type="entry name" value="AAA_16"/>
</dbReference>
<dbReference type="SUPFAM" id="SSF48452">
    <property type="entry name" value="TPR-like"/>
    <property type="match status" value="4"/>
</dbReference>
<dbReference type="SMART" id="SM00028">
    <property type="entry name" value="TPR"/>
    <property type="match status" value="4"/>
</dbReference>
<dbReference type="InterPro" id="IPR011990">
    <property type="entry name" value="TPR-like_helical_dom_sf"/>
</dbReference>
<dbReference type="InterPro" id="IPR019734">
    <property type="entry name" value="TPR_rpt"/>
</dbReference>
<dbReference type="Pfam" id="PF03704">
    <property type="entry name" value="BTAD"/>
    <property type="match status" value="1"/>
</dbReference>
<dbReference type="Gene3D" id="1.25.40.10">
    <property type="entry name" value="Tetratricopeptide repeat domain"/>
    <property type="match status" value="3"/>
</dbReference>
<sequence length="1230" mass="140190">MIEAPASLEVVTLGRFAVRRHHDLLSGGNWNRRKVVDLFKLLITAEQHRLHREQIQEILWPSAADEQAASSFGKTLYLLRRALEPELARGATSTYLGLDHDVLHLIPESIGIDADRFESAVKQLQIVVRNHSIENGNSSPDDLSLLNEFDRVLNLYLGDYLPEDLYEDWSLRRRDRLRRMHSWLLEHAAMLAVACKMGQRASEYLQALLEHDATDEQTHRLLMLVYARMGRRNEALYQFHLLQETLRDELRAQPLPETLDLYHAIQAGHIISDLAPTLSLPPERTFDMMGAGHLFPPVEDVVGQPLSEEKRPLATEGVVEEMREDCSLLEIPDSDLLQGVLVEREEEMQRLQRLYAHVRNGSGGSTVIYGEPGIGKTRLAREFMRWVEAQRAGVVFWGGCYEMAGSLPYHPFIEALTAFVHASSDEELHHLFLSSPQKSMATHAEQQQEAVAGTYANHLARIVPELRYRLPSLVPTELGEPEMERSNLFAAVSHFFNMLAMERPVVIILDDLQWADTATIQLLSYLMLAPVPSLSSAARPLYVLLYRSNEVHESHALRGLLASLARFRKMEELRLKRLSEEAVKQLLVELAGPDISAVFVNEIYKHTEGNPFFLGETLISLLHEGKVKKMNGQWQTMVSLDELALPQSIRLLIERRLLHLSPECRTTLALAAVLGRQFSSQLLCTARKLSEDSVAEHMDDAIRLHILFPLAVSKGQSSHKVSRMEADLAFTHDKIREVLYQWLNPLRRRTMHRQVAQAIELHASSLNTYASSLAYHYQLAEDYTRAVDYFLQAARHASEVYAFAYAAEYMEKALELLIGDEDRQKRAELLQHLAEEAYLYIGRPDKAIEAGSASCVLWRSLGDLEKEAETRLDVAFAFHWQGREVEAIESIQHALECLQKLPESIRLHSKAHAQWGMAAVNIGDTLVAREQLQLAEQLHEQLGGHDPFISVVTLWSWSWYCWLTGSLQDMLSYALRAAQACRETYNLGWEPMATYSAAWAYMQLGQTEEGQQMAIETLEKAKRHNAVGAQGWAYLVLSFTSMQRGRWEESPRYAEKAMEIAHMLSDQDLQARVLWSRSICSWYQHDWDHAISTICEAIATLQQERAVSMVYPYLQAQAAVAYLSADYHERAQQYLDEARQIAHERGYQQLIVICKQIQAGIWQKQGRFEEAEQLFSQALDEAQQRHDPLQYRLALAAFGRFYLARNREGDSARGQALIEHARTFFTGIAS</sequence>
<evidence type="ECO:0000313" key="4">
    <source>
        <dbReference type="EMBL" id="GHO94045.1"/>
    </source>
</evidence>
<dbReference type="PANTHER" id="PTHR16305">
    <property type="entry name" value="TESTICULAR SOLUBLE ADENYLYL CYCLASE"/>
    <property type="match status" value="1"/>
</dbReference>
<reference evidence="4" key="1">
    <citation type="submission" date="2020-10" db="EMBL/GenBank/DDBJ databases">
        <title>Taxonomic study of unclassified bacteria belonging to the class Ktedonobacteria.</title>
        <authorList>
            <person name="Yabe S."/>
            <person name="Wang C.M."/>
            <person name="Zheng Y."/>
            <person name="Sakai Y."/>
            <person name="Cavaletti L."/>
            <person name="Monciardini P."/>
            <person name="Donadio S."/>
        </authorList>
    </citation>
    <scope>NUCLEOTIDE SEQUENCE</scope>
    <source>
        <strain evidence="4">ID150040</strain>
    </source>
</reference>
<name>A0A8J3N3B7_9CHLR</name>
<feature type="domain" description="Bacterial transcriptional activator" evidence="3">
    <location>
        <begin position="112"/>
        <end position="266"/>
    </location>
</feature>
<dbReference type="InterPro" id="IPR027417">
    <property type="entry name" value="P-loop_NTPase"/>
</dbReference>
<dbReference type="RefSeq" id="WP_220204806.1">
    <property type="nucleotide sequence ID" value="NZ_BNJK01000001.1"/>
</dbReference>
<dbReference type="Pfam" id="PF13191">
    <property type="entry name" value="AAA_16"/>
    <property type="match status" value="1"/>
</dbReference>
<keyword evidence="5" id="KW-1185">Reference proteome</keyword>
<organism evidence="4 5">
    <name type="scientific">Reticulibacter mediterranei</name>
    <dbReference type="NCBI Taxonomy" id="2778369"/>
    <lineage>
        <taxon>Bacteria</taxon>
        <taxon>Bacillati</taxon>
        <taxon>Chloroflexota</taxon>
        <taxon>Ktedonobacteria</taxon>
        <taxon>Ktedonobacterales</taxon>
        <taxon>Reticulibacteraceae</taxon>
        <taxon>Reticulibacter</taxon>
    </lineage>
</organism>
<dbReference type="GO" id="GO:0005737">
    <property type="term" value="C:cytoplasm"/>
    <property type="evidence" value="ECO:0007669"/>
    <property type="project" value="TreeGrafter"/>
</dbReference>
<dbReference type="SUPFAM" id="SSF52540">
    <property type="entry name" value="P-loop containing nucleoside triphosphate hydrolases"/>
    <property type="match status" value="1"/>
</dbReference>
<proteinExistence type="predicted"/>
<comment type="caution">
    <text evidence="4">The sequence shown here is derived from an EMBL/GenBank/DDBJ whole genome shotgun (WGS) entry which is preliminary data.</text>
</comment>
<dbReference type="Proteomes" id="UP000597444">
    <property type="component" value="Unassembled WGS sequence"/>
</dbReference>
<protein>
    <submittedName>
        <fullName evidence="4">Transcriptional activator</fullName>
    </submittedName>
</protein>
<dbReference type="EMBL" id="BNJK01000001">
    <property type="protein sequence ID" value="GHO94045.1"/>
    <property type="molecule type" value="Genomic_DNA"/>
</dbReference>
<keyword evidence="2" id="KW-0067">ATP-binding</keyword>
<dbReference type="AlphaFoldDB" id="A0A8J3N3B7"/>
<dbReference type="SMART" id="SM01043">
    <property type="entry name" value="BTAD"/>
    <property type="match status" value="1"/>
</dbReference>